<organism evidence="2 3">
    <name type="scientific">Glycine soja</name>
    <name type="common">Wild soybean</name>
    <dbReference type="NCBI Taxonomy" id="3848"/>
    <lineage>
        <taxon>Eukaryota</taxon>
        <taxon>Viridiplantae</taxon>
        <taxon>Streptophyta</taxon>
        <taxon>Embryophyta</taxon>
        <taxon>Tracheophyta</taxon>
        <taxon>Spermatophyta</taxon>
        <taxon>Magnoliopsida</taxon>
        <taxon>eudicotyledons</taxon>
        <taxon>Gunneridae</taxon>
        <taxon>Pentapetalae</taxon>
        <taxon>rosids</taxon>
        <taxon>fabids</taxon>
        <taxon>Fabales</taxon>
        <taxon>Fabaceae</taxon>
        <taxon>Papilionoideae</taxon>
        <taxon>50 kb inversion clade</taxon>
        <taxon>NPAAA clade</taxon>
        <taxon>indigoferoid/millettioid clade</taxon>
        <taxon>Phaseoleae</taxon>
        <taxon>Glycine</taxon>
        <taxon>Glycine subgen. Soja</taxon>
    </lineage>
</organism>
<keyword evidence="3" id="KW-1185">Reference proteome</keyword>
<dbReference type="GO" id="GO:0008270">
    <property type="term" value="F:zinc ion binding"/>
    <property type="evidence" value="ECO:0007669"/>
    <property type="project" value="InterPro"/>
</dbReference>
<reference evidence="2 3" key="1">
    <citation type="submission" date="2018-09" db="EMBL/GenBank/DDBJ databases">
        <title>A high-quality reference genome of wild soybean provides a powerful tool to mine soybean genomes.</title>
        <authorList>
            <person name="Xie M."/>
            <person name="Chung C.Y.L."/>
            <person name="Li M.-W."/>
            <person name="Wong F.-L."/>
            <person name="Chan T.-F."/>
            <person name="Lam H.-M."/>
        </authorList>
    </citation>
    <scope>NUCLEOTIDE SEQUENCE [LARGE SCALE GENOMIC DNA]</scope>
    <source>
        <strain evidence="3">cv. W05</strain>
        <tissue evidence="2">Hypocotyl of etiolated seedlings</tissue>
    </source>
</reference>
<name>A0A445FTD8_GLYSO</name>
<evidence type="ECO:0008006" key="4">
    <source>
        <dbReference type="Google" id="ProtNLM"/>
    </source>
</evidence>
<gene>
    <name evidence="2" type="ORF">D0Y65_048488</name>
</gene>
<sequence>MEENKDMQCMFGCFQTILNELRSFVRTYDNYDHINKILRSLSRKWRMYVTTLRVLKNLDSMSFEELVNTLKVHEQELQQDNGSKREKSLALSSQKNKKASSTREQVLRSSSKVHKVDDSSDNEYEEDSDEDELTFISRNIHKTWRNKGSSKWKNSSRRMSKERKDKDKNFIICYEYKKLGHFKSECSKLEKSQDKKKFFKIREKKDDEEANICLMVDTTSEEFESDQEDEINFDDPESLRKAYHELLSNSSILSKAYKNLQRDFKNLFRDHLKLVKTF</sequence>
<dbReference type="Pfam" id="PF14223">
    <property type="entry name" value="Retrotran_gag_2"/>
    <property type="match status" value="1"/>
</dbReference>
<comment type="caution">
    <text evidence="2">The sequence shown here is derived from an EMBL/GenBank/DDBJ whole genome shotgun (WGS) entry which is preliminary data.</text>
</comment>
<feature type="compositionally biased region" description="Acidic residues" evidence="1">
    <location>
        <begin position="119"/>
        <end position="128"/>
    </location>
</feature>
<evidence type="ECO:0000313" key="2">
    <source>
        <dbReference type="EMBL" id="RZB52083.1"/>
    </source>
</evidence>
<proteinExistence type="predicted"/>
<feature type="region of interest" description="Disordered" evidence="1">
    <location>
        <begin position="77"/>
        <end position="128"/>
    </location>
</feature>
<protein>
    <recommendedName>
        <fullName evidence="4">CCHC-type domain-containing protein</fullName>
    </recommendedName>
</protein>
<dbReference type="EMBL" id="QZWG01000018">
    <property type="protein sequence ID" value="RZB52083.1"/>
    <property type="molecule type" value="Genomic_DNA"/>
</dbReference>
<dbReference type="InterPro" id="IPR036875">
    <property type="entry name" value="Znf_CCHC_sf"/>
</dbReference>
<dbReference type="AlphaFoldDB" id="A0A445FTD8"/>
<evidence type="ECO:0000256" key="1">
    <source>
        <dbReference type="SAM" id="MobiDB-lite"/>
    </source>
</evidence>
<feature type="compositionally biased region" description="Basic and acidic residues" evidence="1">
    <location>
        <begin position="77"/>
        <end position="88"/>
    </location>
</feature>
<dbReference type="GO" id="GO:0003676">
    <property type="term" value="F:nucleic acid binding"/>
    <property type="evidence" value="ECO:0007669"/>
    <property type="project" value="InterPro"/>
</dbReference>
<accession>A0A445FTD8</accession>
<dbReference type="SUPFAM" id="SSF57756">
    <property type="entry name" value="Retrovirus zinc finger-like domains"/>
    <property type="match status" value="1"/>
</dbReference>
<dbReference type="Proteomes" id="UP000289340">
    <property type="component" value="Chromosome 18"/>
</dbReference>
<evidence type="ECO:0000313" key="3">
    <source>
        <dbReference type="Proteomes" id="UP000289340"/>
    </source>
</evidence>